<dbReference type="PANTHER" id="PTHR42788">
    <property type="entry name" value="TAURINE IMPORT ATP-BINDING PROTEIN-RELATED"/>
    <property type="match status" value="1"/>
</dbReference>
<dbReference type="Gene3D" id="3.40.50.300">
    <property type="entry name" value="P-loop containing nucleotide triphosphate hydrolases"/>
    <property type="match status" value="1"/>
</dbReference>
<dbReference type="InterPro" id="IPR003439">
    <property type="entry name" value="ABC_transporter-like_ATP-bd"/>
</dbReference>
<comment type="similarity">
    <text evidence="1">Belongs to the ABC transporter superfamily.</text>
</comment>
<keyword evidence="2" id="KW-0813">Transport</keyword>
<dbReference type="GO" id="GO:0005524">
    <property type="term" value="F:ATP binding"/>
    <property type="evidence" value="ECO:0007669"/>
    <property type="project" value="UniProtKB-KW"/>
</dbReference>
<keyword evidence="4 6" id="KW-0067">ATP-binding</keyword>
<dbReference type="PANTHER" id="PTHR42788:SF13">
    <property type="entry name" value="ALIPHATIC SULFONATES IMPORT ATP-BINDING PROTEIN SSUB"/>
    <property type="match status" value="1"/>
</dbReference>
<feature type="domain" description="ABC transporter" evidence="5">
    <location>
        <begin position="4"/>
        <end position="201"/>
    </location>
</feature>
<evidence type="ECO:0000256" key="3">
    <source>
        <dbReference type="ARBA" id="ARBA00022741"/>
    </source>
</evidence>
<dbReference type="InterPro" id="IPR003593">
    <property type="entry name" value="AAA+_ATPase"/>
</dbReference>
<keyword evidence="3" id="KW-0547">Nucleotide-binding</keyword>
<protein>
    <submittedName>
        <fullName evidence="6">NitT/TauT family transport system ATP-binding protein</fullName>
    </submittedName>
</protein>
<dbReference type="Pfam" id="PF00005">
    <property type="entry name" value="ABC_tran"/>
    <property type="match status" value="1"/>
</dbReference>
<dbReference type="InterPro" id="IPR017871">
    <property type="entry name" value="ABC_transporter-like_CS"/>
</dbReference>
<organism evidence="6 7">
    <name type="scientific">Loktanella atrilutea</name>
    <dbReference type="NCBI Taxonomy" id="366533"/>
    <lineage>
        <taxon>Bacteria</taxon>
        <taxon>Pseudomonadati</taxon>
        <taxon>Pseudomonadota</taxon>
        <taxon>Alphaproteobacteria</taxon>
        <taxon>Rhodobacterales</taxon>
        <taxon>Roseobacteraceae</taxon>
        <taxon>Loktanella</taxon>
    </lineage>
</organism>
<dbReference type="GO" id="GO:0016887">
    <property type="term" value="F:ATP hydrolysis activity"/>
    <property type="evidence" value="ECO:0007669"/>
    <property type="project" value="InterPro"/>
</dbReference>
<evidence type="ECO:0000313" key="7">
    <source>
        <dbReference type="Proteomes" id="UP000183987"/>
    </source>
</evidence>
<dbReference type="Proteomes" id="UP000183987">
    <property type="component" value="Unassembled WGS sequence"/>
</dbReference>
<dbReference type="PROSITE" id="PS00211">
    <property type="entry name" value="ABC_TRANSPORTER_1"/>
    <property type="match status" value="1"/>
</dbReference>
<dbReference type="InterPro" id="IPR027417">
    <property type="entry name" value="P-loop_NTPase"/>
</dbReference>
<evidence type="ECO:0000256" key="2">
    <source>
        <dbReference type="ARBA" id="ARBA00022448"/>
    </source>
</evidence>
<keyword evidence="7" id="KW-1185">Reference proteome</keyword>
<name>A0A1M4TCT9_LOKAT</name>
<evidence type="ECO:0000256" key="4">
    <source>
        <dbReference type="ARBA" id="ARBA00022840"/>
    </source>
</evidence>
<dbReference type="InterPro" id="IPR050166">
    <property type="entry name" value="ABC_transporter_ATP-bind"/>
</dbReference>
<reference evidence="7" key="1">
    <citation type="submission" date="2016-11" db="EMBL/GenBank/DDBJ databases">
        <authorList>
            <person name="Varghese N."/>
            <person name="Submissions S."/>
        </authorList>
    </citation>
    <scope>NUCLEOTIDE SEQUENCE [LARGE SCALE GENOMIC DNA]</scope>
    <source>
        <strain evidence="7">DSM 29326</strain>
    </source>
</reference>
<evidence type="ECO:0000256" key="1">
    <source>
        <dbReference type="ARBA" id="ARBA00005417"/>
    </source>
</evidence>
<proteinExistence type="inferred from homology"/>
<dbReference type="EMBL" id="FQUE01000001">
    <property type="protein sequence ID" value="SHE42322.1"/>
    <property type="molecule type" value="Genomic_DNA"/>
</dbReference>
<dbReference type="OrthoDB" id="9802264at2"/>
<accession>A0A1M4TCT9</accession>
<dbReference type="SMART" id="SM00382">
    <property type="entry name" value="AAA"/>
    <property type="match status" value="1"/>
</dbReference>
<sequence>MSVVHLHLPGFSFGDVPVLGPLTLTVDRGETLALTGPSGIGKSTLLRIVAGVYPARGTREIAGRMAFVFQEPTLLRWRTAQRNVEIAAKVSPDTALAALTEVGLGACADRFPDQLSLGQQRRLALARAFACDPDLMLLDEPFVSLDAAAAEEMMGLFADLRARRNMAGILVTHDAAEARRLATRTLTLSGRPATVTADVHAAA</sequence>
<dbReference type="SUPFAM" id="SSF52540">
    <property type="entry name" value="P-loop containing nucleoside triphosphate hydrolases"/>
    <property type="match status" value="1"/>
</dbReference>
<evidence type="ECO:0000259" key="5">
    <source>
        <dbReference type="PROSITE" id="PS50893"/>
    </source>
</evidence>
<dbReference type="RefSeq" id="WP_072855454.1">
    <property type="nucleotide sequence ID" value="NZ_FQUE01000001.1"/>
</dbReference>
<dbReference type="STRING" id="366533.SAMN05444339_101330"/>
<dbReference type="PROSITE" id="PS50893">
    <property type="entry name" value="ABC_TRANSPORTER_2"/>
    <property type="match status" value="1"/>
</dbReference>
<dbReference type="AlphaFoldDB" id="A0A1M4TCT9"/>
<gene>
    <name evidence="6" type="ORF">SAMN05444339_101330</name>
</gene>
<evidence type="ECO:0000313" key="6">
    <source>
        <dbReference type="EMBL" id="SHE42322.1"/>
    </source>
</evidence>